<reference evidence="2" key="1">
    <citation type="journal article" date="2019" name="Sci. Rep.">
        <title>Draft genome of Tanacetum cinerariifolium, the natural source of mosquito coil.</title>
        <authorList>
            <person name="Yamashiro T."/>
            <person name="Shiraishi A."/>
            <person name="Satake H."/>
            <person name="Nakayama K."/>
        </authorList>
    </citation>
    <scope>NUCLEOTIDE SEQUENCE</scope>
</reference>
<dbReference type="EMBL" id="BKCJ011708117">
    <property type="protein sequence ID" value="GFD47804.1"/>
    <property type="molecule type" value="Genomic_DNA"/>
</dbReference>
<feature type="compositionally biased region" description="Pro residues" evidence="1">
    <location>
        <begin position="1"/>
        <end position="10"/>
    </location>
</feature>
<organism evidence="2">
    <name type="scientific">Tanacetum cinerariifolium</name>
    <name type="common">Dalmatian daisy</name>
    <name type="synonym">Chrysanthemum cinerariifolium</name>
    <dbReference type="NCBI Taxonomy" id="118510"/>
    <lineage>
        <taxon>Eukaryota</taxon>
        <taxon>Viridiplantae</taxon>
        <taxon>Streptophyta</taxon>
        <taxon>Embryophyta</taxon>
        <taxon>Tracheophyta</taxon>
        <taxon>Spermatophyta</taxon>
        <taxon>Magnoliopsida</taxon>
        <taxon>eudicotyledons</taxon>
        <taxon>Gunneridae</taxon>
        <taxon>Pentapetalae</taxon>
        <taxon>asterids</taxon>
        <taxon>campanulids</taxon>
        <taxon>Asterales</taxon>
        <taxon>Asteraceae</taxon>
        <taxon>Asteroideae</taxon>
        <taxon>Anthemideae</taxon>
        <taxon>Anthemidinae</taxon>
        <taxon>Tanacetum</taxon>
    </lineage>
</organism>
<proteinExistence type="predicted"/>
<name>A0A699WTK2_TANCI</name>
<sequence length="132" mass="14799">GTPNSPPPSSPVGDVPLRPKPRKLQVRSQSDTRQSSLPTAAPAPATLLIAFPYLPAAVTICALPSCELLKSEPLSIKACRHDVEKLMRASGGYSYEWLRQERLRWHPDRFGRLCDEGWREEGKKMAEEMFKI</sequence>
<feature type="non-terminal residue" evidence="2">
    <location>
        <position position="1"/>
    </location>
</feature>
<dbReference type="AlphaFoldDB" id="A0A699WTK2"/>
<gene>
    <name evidence="2" type="ORF">Tci_919773</name>
</gene>
<accession>A0A699WTK2</accession>
<feature type="region of interest" description="Disordered" evidence="1">
    <location>
        <begin position="1"/>
        <end position="39"/>
    </location>
</feature>
<evidence type="ECO:0000313" key="2">
    <source>
        <dbReference type="EMBL" id="GFD47804.1"/>
    </source>
</evidence>
<feature type="compositionally biased region" description="Polar residues" evidence="1">
    <location>
        <begin position="26"/>
        <end position="36"/>
    </location>
</feature>
<evidence type="ECO:0000256" key="1">
    <source>
        <dbReference type="SAM" id="MobiDB-lite"/>
    </source>
</evidence>
<protein>
    <submittedName>
        <fullName evidence="2">Uncharacterized protein</fullName>
    </submittedName>
</protein>
<feature type="non-terminal residue" evidence="2">
    <location>
        <position position="132"/>
    </location>
</feature>
<comment type="caution">
    <text evidence="2">The sequence shown here is derived from an EMBL/GenBank/DDBJ whole genome shotgun (WGS) entry which is preliminary data.</text>
</comment>